<dbReference type="GO" id="GO:0008131">
    <property type="term" value="F:primary methylamine oxidase activity"/>
    <property type="evidence" value="ECO:0007669"/>
    <property type="project" value="InterPro"/>
</dbReference>
<evidence type="ECO:0000256" key="2">
    <source>
        <dbReference type="PIRSR" id="PIRSR600269-51"/>
    </source>
</evidence>
<evidence type="ECO:0000256" key="1">
    <source>
        <dbReference type="PIRSR" id="PIRSR600269-50"/>
    </source>
</evidence>
<dbReference type="Gene3D" id="2.70.98.20">
    <property type="entry name" value="Copper amine oxidase, catalytic domain"/>
    <property type="match status" value="1"/>
</dbReference>
<feature type="region of interest" description="Disordered" evidence="4">
    <location>
        <begin position="469"/>
        <end position="498"/>
    </location>
</feature>
<gene>
    <name evidence="6" type="ORF">BJ958_004804</name>
</gene>
<proteinExistence type="inferred from homology"/>
<comment type="PTM">
    <text evidence="2 3">Topaquinone (TPQ) is generated by copper-dependent autoxidation of a specific tyrosyl residue.</text>
</comment>
<comment type="caution">
    <text evidence="6">The sequence shown here is derived from an EMBL/GenBank/DDBJ whole genome shotgun (WGS) entry which is preliminary data.</text>
</comment>
<dbReference type="PANTHER" id="PTHR10638">
    <property type="entry name" value="COPPER AMINE OXIDASE"/>
    <property type="match status" value="1"/>
</dbReference>
<dbReference type="EMBL" id="JACCBF010000001">
    <property type="protein sequence ID" value="NYD33258.1"/>
    <property type="molecule type" value="Genomic_DNA"/>
</dbReference>
<keyword evidence="3 6" id="KW-0560">Oxidoreductase</keyword>
<dbReference type="EC" id="1.4.3.-" evidence="3"/>
<dbReference type="InterPro" id="IPR015798">
    <property type="entry name" value="Cu_amine_oxidase_C"/>
</dbReference>
<dbReference type="Proteomes" id="UP000582231">
    <property type="component" value="Unassembled WGS sequence"/>
</dbReference>
<keyword evidence="1 3" id="KW-0801">TPQ</keyword>
<evidence type="ECO:0000256" key="4">
    <source>
        <dbReference type="SAM" id="MobiDB-lite"/>
    </source>
</evidence>
<dbReference type="PANTHER" id="PTHR10638:SF20">
    <property type="entry name" value="AMINE OXIDASE"/>
    <property type="match status" value="1"/>
</dbReference>
<dbReference type="SUPFAM" id="SSF49998">
    <property type="entry name" value="Amine oxidase catalytic domain"/>
    <property type="match status" value="1"/>
</dbReference>
<dbReference type="GO" id="GO:0009308">
    <property type="term" value="P:amine metabolic process"/>
    <property type="evidence" value="ECO:0007669"/>
    <property type="project" value="UniProtKB-UniRule"/>
</dbReference>
<dbReference type="InterPro" id="IPR036460">
    <property type="entry name" value="Cu_amine_oxidase_C_sf"/>
</dbReference>
<feature type="active site" description="Schiff-base intermediate with substrate; via topaquinone" evidence="1">
    <location>
        <position position="224"/>
    </location>
</feature>
<comment type="similarity">
    <text evidence="3">Belongs to the copper/topaquinone oxidase family.</text>
</comment>
<dbReference type="InterPro" id="IPR000269">
    <property type="entry name" value="Cu_amine_oxidase"/>
</dbReference>
<dbReference type="Pfam" id="PF01179">
    <property type="entry name" value="Cu_amine_oxid"/>
    <property type="match status" value="1"/>
</dbReference>
<dbReference type="AlphaFoldDB" id="A0A852RRV1"/>
<name>A0A852RRV1_9ACTN</name>
<organism evidence="6 7">
    <name type="scientific">Nocardioides kongjuensis</name>
    <dbReference type="NCBI Taxonomy" id="349522"/>
    <lineage>
        <taxon>Bacteria</taxon>
        <taxon>Bacillati</taxon>
        <taxon>Actinomycetota</taxon>
        <taxon>Actinomycetes</taxon>
        <taxon>Propionibacteriales</taxon>
        <taxon>Nocardioidaceae</taxon>
        <taxon>Nocardioides</taxon>
    </lineage>
</organism>
<dbReference type="GO" id="GO:0005507">
    <property type="term" value="F:copper ion binding"/>
    <property type="evidence" value="ECO:0007669"/>
    <property type="project" value="InterPro"/>
</dbReference>
<feature type="domain" description="Copper amine oxidase catalytic" evidence="5">
    <location>
        <begin position="89"/>
        <end position="459"/>
    </location>
</feature>
<dbReference type="GO" id="GO:0048038">
    <property type="term" value="F:quinone binding"/>
    <property type="evidence" value="ECO:0007669"/>
    <property type="project" value="InterPro"/>
</dbReference>
<evidence type="ECO:0000256" key="3">
    <source>
        <dbReference type="RuleBase" id="RU000672"/>
    </source>
</evidence>
<dbReference type="GO" id="GO:0005886">
    <property type="term" value="C:plasma membrane"/>
    <property type="evidence" value="ECO:0007669"/>
    <property type="project" value="TreeGrafter"/>
</dbReference>
<feature type="modified residue" description="2',4',5'-topaquinone" evidence="2">
    <location>
        <position position="224"/>
    </location>
</feature>
<evidence type="ECO:0000313" key="6">
    <source>
        <dbReference type="EMBL" id="NYD33258.1"/>
    </source>
</evidence>
<sequence>MLSGTTRLTGASPQRPSAGRHLLRSFAVALLALAAAGCGGTDRPTDRAAGPTGTGGVSATTVAVSCPDGDTGLGQRLPASSAKDAPSTAWTLCFHLDPQRGMVLRDVRLSSPGTSVLVAHEIGLAQLEVPYDTGERLTSDITSAGFGGLKMQTLGATECPGELVALPVPDIGDGTRFGDTPERTVLCSEVADAGLAYHAEENGHVDVARHTAWSLSTLSKVGWYEYVTRYTFASDGTIEVSLGATGDLSPTDYTDDEAHGHAVAPDGDDRPPYAASHAHNAVWRIHWALRSDGADADAGLAVEQYDARDTGRLGPQSPVVDGGLTRVTHPTLAHRADRRWWRVLAPATRNADGHPISYEIDLGRSDSFTFTRDQRDHGPAAPGSGYDVAFTNADDCQVFATANRGACGNGVLDYVAAGGQHQLSDVVSWVAVGYHHVPRDEDQSPMQLHWQGFTLQPRDLTAQRLDVPTERTDLNGQPDEWNGEPIDELTEDGAGLGQ</sequence>
<keyword evidence="7" id="KW-1185">Reference proteome</keyword>
<dbReference type="RefSeq" id="WP_218865953.1">
    <property type="nucleotide sequence ID" value="NZ_BAABEF010000001.1"/>
</dbReference>
<comment type="cofactor">
    <cofactor evidence="3">
        <name>Cu cation</name>
        <dbReference type="ChEBI" id="CHEBI:23378"/>
    </cofactor>
    <text evidence="3">Contains 1 topaquinone per subunit.</text>
</comment>
<evidence type="ECO:0000259" key="5">
    <source>
        <dbReference type="Pfam" id="PF01179"/>
    </source>
</evidence>
<protein>
    <recommendedName>
        <fullName evidence="3">Amine oxidase</fullName>
        <ecNumber evidence="3">1.4.3.-</ecNumber>
    </recommendedName>
</protein>
<accession>A0A852RRV1</accession>
<evidence type="ECO:0000313" key="7">
    <source>
        <dbReference type="Proteomes" id="UP000582231"/>
    </source>
</evidence>
<keyword evidence="3" id="KW-0186">Copper</keyword>
<feature type="compositionally biased region" description="Acidic residues" evidence="4">
    <location>
        <begin position="481"/>
        <end position="491"/>
    </location>
</feature>
<keyword evidence="3" id="KW-0479">Metal-binding</keyword>
<feature type="active site" description="Proton acceptor" evidence="1">
    <location>
        <position position="140"/>
    </location>
</feature>
<feature type="region of interest" description="Disordered" evidence="4">
    <location>
        <begin position="40"/>
        <end position="61"/>
    </location>
</feature>
<reference evidence="6 7" key="1">
    <citation type="submission" date="2020-07" db="EMBL/GenBank/DDBJ databases">
        <title>Sequencing the genomes of 1000 actinobacteria strains.</title>
        <authorList>
            <person name="Klenk H.-P."/>
        </authorList>
    </citation>
    <scope>NUCLEOTIDE SEQUENCE [LARGE SCALE GENOMIC DNA]</scope>
    <source>
        <strain evidence="6 7">DSM 19082</strain>
    </source>
</reference>